<dbReference type="InterPro" id="IPR001539">
    <property type="entry name" value="Peptidase_U32"/>
</dbReference>
<evidence type="ECO:0000313" key="3">
    <source>
        <dbReference type="Proteomes" id="UP000014216"/>
    </source>
</evidence>
<dbReference type="EMBL" id="APJX01000002">
    <property type="protein sequence ID" value="EMS80768.1"/>
    <property type="molecule type" value="Genomic_DNA"/>
</dbReference>
<reference evidence="2 3" key="1">
    <citation type="journal article" date="2013" name="Genome Announc.">
        <title>Draft Genome Sequence of Desulfotignum phosphitoxidans DSM 13687 Strain FiPS-3.</title>
        <authorList>
            <person name="Poehlein A."/>
            <person name="Daniel R."/>
            <person name="Simeonova D.D."/>
        </authorList>
    </citation>
    <scope>NUCLEOTIDE SEQUENCE [LARGE SCALE GENOMIC DNA]</scope>
    <source>
        <strain evidence="2 3">DSM 13687</strain>
    </source>
</reference>
<name>S0G076_9BACT</name>
<dbReference type="GO" id="GO:0016787">
    <property type="term" value="F:hydrolase activity"/>
    <property type="evidence" value="ECO:0007669"/>
    <property type="project" value="UniProtKB-KW"/>
</dbReference>
<dbReference type="PANTHER" id="PTHR30217">
    <property type="entry name" value="PEPTIDASE U32 FAMILY"/>
    <property type="match status" value="1"/>
</dbReference>
<dbReference type="PATRIC" id="fig|1286635.3.peg.1445"/>
<keyword evidence="3" id="KW-1185">Reference proteome</keyword>
<dbReference type="Pfam" id="PF01136">
    <property type="entry name" value="Peptidase_U32"/>
    <property type="match status" value="1"/>
</dbReference>
<feature type="region of interest" description="Disordered" evidence="1">
    <location>
        <begin position="405"/>
        <end position="437"/>
    </location>
</feature>
<gene>
    <name evidence="2" type="ORF">Dpo_2c04640</name>
</gene>
<dbReference type="RefSeq" id="WP_006965044.1">
    <property type="nucleotide sequence ID" value="NZ_APJX01000002.1"/>
</dbReference>
<protein>
    <submittedName>
        <fullName evidence="2">Peptidase U32 family</fullName>
        <ecNumber evidence="2">3.4.-.-</ecNumber>
    </submittedName>
</protein>
<accession>S0G076</accession>
<dbReference type="OrthoDB" id="9807498at2"/>
<evidence type="ECO:0000313" key="2">
    <source>
        <dbReference type="EMBL" id="EMS80768.1"/>
    </source>
</evidence>
<dbReference type="Proteomes" id="UP000014216">
    <property type="component" value="Unassembled WGS sequence"/>
</dbReference>
<evidence type="ECO:0000256" key="1">
    <source>
        <dbReference type="SAM" id="MobiDB-lite"/>
    </source>
</evidence>
<organism evidence="2 3">
    <name type="scientific">Desulfotignum phosphitoxidans DSM 13687</name>
    <dbReference type="NCBI Taxonomy" id="1286635"/>
    <lineage>
        <taxon>Bacteria</taxon>
        <taxon>Pseudomonadati</taxon>
        <taxon>Thermodesulfobacteriota</taxon>
        <taxon>Desulfobacteria</taxon>
        <taxon>Desulfobacterales</taxon>
        <taxon>Desulfobacteraceae</taxon>
        <taxon>Desulfotignum</taxon>
    </lineage>
</organism>
<comment type="caution">
    <text evidence="2">The sequence shown here is derived from an EMBL/GenBank/DDBJ whole genome shotgun (WGS) entry which is preliminary data.</text>
</comment>
<proteinExistence type="predicted"/>
<dbReference type="EC" id="3.4.-.-" evidence="2"/>
<sequence length="653" mass="73551">MRSHTPAILAPAGDKTTFLAAVAAGADAIYCGLKLFSARMEAANFSIEELSRLSRLARSRQIDVHIAFNTLIKESETPKALRLLSKLQQHVIFDALIVQDPAVISLARQAGITQDLHLSTLGNLSSPAGLKSARNAGFSQVVLPREFSLDDIRAMAAQTPEDMGLEVFVHGALCYGISGRCYWSSWFGGKSALRGRCVQPCRRMYQMKSEKHRYFSCMDFSADVLAKVLKEIPRVHTWKIEGRKKSPHYVYYTIKAFQLLRDDPSRKKEALTYLDYALGRPFTHYNLLSHRIQNPLDHQDVTQSGLFLGRIKNPAAPFFITKDALFPEDLLRIGNEEDAFHTIQKVTRSVPQKGKFTLPRQLRHKVRKDAPVHLIDRRTNELTREISVLDAELADMEKILVRPAPHTDVSDKNPLNTRRRTRQHITDIRVSRKSQAQAQKSGASGIWISGSRYSTRFDKTTWLWLDPSIFPEEEILCRQYITTALKKGARHFVLNAVWQISLFDNPAPLDLWAGPFCNIANSLAIQELKTLGFSGAIVSPELDKNTFLSLPESSVLPLGVVIEGNWPLAVSRTLSPGLSPGDFFMSPKKEGAWVTRSNNLNYIFPNWPLDLTAHRKTLAQAGYTCFITLEEPVPKNVSLKNRPGLWNWDLTLL</sequence>
<keyword evidence="2" id="KW-0378">Hydrolase</keyword>
<dbReference type="AlphaFoldDB" id="S0G076"/>
<dbReference type="PANTHER" id="PTHR30217:SF10">
    <property type="entry name" value="23S RRNA 5-HYDROXYCYTIDINE C2501 SYNTHASE"/>
    <property type="match status" value="1"/>
</dbReference>
<dbReference type="InterPro" id="IPR051454">
    <property type="entry name" value="RNA/ubiquinone_mod_enzymes"/>
</dbReference>